<reference evidence="1 2" key="1">
    <citation type="submission" date="2024-01" db="EMBL/GenBank/DDBJ databases">
        <title>Genome assemblies of Stephania.</title>
        <authorList>
            <person name="Yang L."/>
        </authorList>
    </citation>
    <scope>NUCLEOTIDE SEQUENCE [LARGE SCALE GENOMIC DNA]</scope>
    <source>
        <strain evidence="1">QJT</strain>
        <tissue evidence="1">Leaf</tissue>
    </source>
</reference>
<comment type="caution">
    <text evidence="1">The sequence shown here is derived from an EMBL/GenBank/DDBJ whole genome shotgun (WGS) entry which is preliminary data.</text>
</comment>
<accession>A0AAP0EN14</accession>
<dbReference type="EMBL" id="JBBNAE010000009">
    <property type="protein sequence ID" value="KAK9096289.1"/>
    <property type="molecule type" value="Genomic_DNA"/>
</dbReference>
<organism evidence="1 2">
    <name type="scientific">Stephania japonica</name>
    <dbReference type="NCBI Taxonomy" id="461633"/>
    <lineage>
        <taxon>Eukaryota</taxon>
        <taxon>Viridiplantae</taxon>
        <taxon>Streptophyta</taxon>
        <taxon>Embryophyta</taxon>
        <taxon>Tracheophyta</taxon>
        <taxon>Spermatophyta</taxon>
        <taxon>Magnoliopsida</taxon>
        <taxon>Ranunculales</taxon>
        <taxon>Menispermaceae</taxon>
        <taxon>Menispermoideae</taxon>
        <taxon>Cissampelideae</taxon>
        <taxon>Stephania</taxon>
    </lineage>
</organism>
<dbReference type="Proteomes" id="UP001417504">
    <property type="component" value="Unassembled WGS sequence"/>
</dbReference>
<sequence>MPHHQPHCRQWRLFPSAQFNRWLQDLQHPQQVHSYWLRHTSNSSDTSGKKNFQTVAFPTVRMLKKVIDGSRTGIGCFVKRYPEWRRLHRYRFAAILTILRVGISIDAATHSLPIFGGSNFMHRTVAFSSKIGVQAYGSPTSAAVVVDWALEISLARKHYKRIQNNMLAGEIPIVRLRERARYHCLSVSKGLRGTLISKMDAKMWMNVRSEKHSCVKSCNNTKGGYNRYCPSGYDGNGVNAAKGGSVRTPFKKGFLSHNSS</sequence>
<keyword evidence="2" id="KW-1185">Reference proteome</keyword>
<evidence type="ECO:0000313" key="1">
    <source>
        <dbReference type="EMBL" id="KAK9096289.1"/>
    </source>
</evidence>
<dbReference type="AlphaFoldDB" id="A0AAP0EN14"/>
<evidence type="ECO:0000313" key="2">
    <source>
        <dbReference type="Proteomes" id="UP001417504"/>
    </source>
</evidence>
<proteinExistence type="predicted"/>
<name>A0AAP0EN14_9MAGN</name>
<gene>
    <name evidence="1" type="ORF">Sjap_021786</name>
</gene>
<protein>
    <submittedName>
        <fullName evidence="1">Uncharacterized protein</fullName>
    </submittedName>
</protein>